<dbReference type="GO" id="GO:0046872">
    <property type="term" value="F:metal ion binding"/>
    <property type="evidence" value="ECO:0007669"/>
    <property type="project" value="UniProtKB-KW"/>
</dbReference>
<dbReference type="GO" id="GO:0016616">
    <property type="term" value="F:oxidoreductase activity, acting on the CH-OH group of donors, NAD or NADP as acceptor"/>
    <property type="evidence" value="ECO:0007669"/>
    <property type="project" value="InterPro"/>
</dbReference>
<dbReference type="InterPro" id="IPR012302">
    <property type="entry name" value="Malic_NAD-bd"/>
</dbReference>
<feature type="binding site" evidence="10">
    <location>
        <position position="163"/>
    </location>
    <ligand>
        <name>a divalent metal cation</name>
        <dbReference type="ChEBI" id="CHEBI:60240"/>
    </ligand>
</feature>
<keyword evidence="7" id="KW-0511">Multifunctional enzyme</keyword>
<dbReference type="SUPFAM" id="SSF51735">
    <property type="entry name" value="NAD(P)-binding Rossmann-fold domains"/>
    <property type="match status" value="1"/>
</dbReference>
<feature type="binding site" evidence="9">
    <location>
        <position position="137"/>
    </location>
    <ligand>
        <name>a divalent metal cation</name>
        <dbReference type="ChEBI" id="CHEBI:60240"/>
    </ligand>
</feature>
<feature type="domain" description="Malic enzyme NAD-binding" evidence="11">
    <location>
        <begin position="164"/>
        <end position="400"/>
    </location>
</feature>
<dbReference type="PIRSF" id="PIRSF036684">
    <property type="entry name" value="ME_PTA"/>
    <property type="match status" value="1"/>
</dbReference>
<comment type="similarity">
    <text evidence="4">In the C-terminal section; belongs to the phosphate acetyltransferase and butyryltransferase family.</text>
</comment>
<evidence type="ECO:0000259" key="11">
    <source>
        <dbReference type="SMART" id="SM00919"/>
    </source>
</evidence>
<dbReference type="Pfam" id="PF03949">
    <property type="entry name" value="Malic_M"/>
    <property type="match status" value="1"/>
</dbReference>
<dbReference type="SMART" id="SM00919">
    <property type="entry name" value="Malic_M"/>
    <property type="match status" value="1"/>
</dbReference>
<comment type="cofactor">
    <cofactor evidence="2">
        <name>Mg(2+)</name>
        <dbReference type="ChEBI" id="CHEBI:18420"/>
    </cofactor>
</comment>
<feature type="binding site" evidence="9">
    <location>
        <position position="138"/>
    </location>
    <ligand>
        <name>a divalent metal cation</name>
        <dbReference type="ChEBI" id="CHEBI:60240"/>
    </ligand>
</feature>
<dbReference type="Proteomes" id="UP000271925">
    <property type="component" value="Unassembled WGS sequence"/>
</dbReference>
<evidence type="ECO:0000256" key="1">
    <source>
        <dbReference type="ARBA" id="ARBA00001936"/>
    </source>
</evidence>
<dbReference type="PANTHER" id="PTHR43237:SF4">
    <property type="entry name" value="NADP-DEPENDENT MALIC ENZYME"/>
    <property type="match status" value="1"/>
</dbReference>
<sequence length="755" mass="82935">MEKKIRREDALEYHAKGRPGKIEVIPTKEYSTQRDLTLAYSPGVAEPCLAIAENIEDVYKYTAKGNLVAVISNGSAVLGLGDIGPEAGKPVMEGKGLLFKIYADIDVFDIELNTKNVDEFVRTVKILEPTFGGVNLEDIKAPECFEIEERLKKELHIPVMHDDQHGTAIISAAALLNALEIIGKKIADVKIVVNGAGASAISCSKLYIALGAKVENFVMCDSKGVIRPDRTDLDERKSQFVTSRDLNTLQEAMVGADVFIGLSKGNVVTQDMVRSMAKDAIVFAMANPTPEISYPEAIEARPDIIMATGRSDYPNQVNNVLGFPFIFRGALDVRATEINEAMKLAAVRALADLAKKSVPDLVNLAYGESNLMFGRKYIIPKPVDPRLLTTVAPAVAQAAMDSGVAKHPIEDWDAYEQQLARRLGQDNQISRVILNKAKSNPKRVVFADAENLKVLKAAQQVRDEGIAFPILLGEVSRIRSLITENNLDLANIPILDPRAPEQDELIQKFSELYYEKRKRKGVNATEAKKEMYYRNYFGVMMVEAGEADAVISGLTRNYPDTIRPALQVIGKEAGVKKVAGMYILLTKRGPLFFSDTTVNFNPTVDEIVEITELTAKAVERFNIKPRIALVSYSNFGSAKGDDAQKMNQAVEILQRKHPEMIVDGEIQAHLAFNTDLLKLNHPFSKLVEEGANTLIFPNLSASNIAYNLMTESAGFDAIGPILLGLRKPVHVLQLGSSEREIVNMVAIAVVEAQGK</sequence>
<evidence type="ECO:0000256" key="7">
    <source>
        <dbReference type="ARBA" id="ARBA00023268"/>
    </source>
</evidence>
<comment type="caution">
    <text evidence="13">The sequence shown here is derived from an EMBL/GenBank/DDBJ whole genome shotgun (WGS) entry which is preliminary data.</text>
</comment>
<dbReference type="Pfam" id="PF00390">
    <property type="entry name" value="malic"/>
    <property type="match status" value="1"/>
</dbReference>
<dbReference type="EMBL" id="RQJO01000009">
    <property type="protein sequence ID" value="RRB02787.1"/>
    <property type="molecule type" value="Genomic_DNA"/>
</dbReference>
<evidence type="ECO:0000256" key="9">
    <source>
        <dbReference type="PIRSR" id="PIRSR036684-2"/>
    </source>
</evidence>
<dbReference type="GO" id="GO:0006108">
    <property type="term" value="P:malate metabolic process"/>
    <property type="evidence" value="ECO:0007669"/>
    <property type="project" value="InterPro"/>
</dbReference>
<dbReference type="InterPro" id="IPR015884">
    <property type="entry name" value="Malic_enzyme_CS"/>
</dbReference>
<dbReference type="InterPro" id="IPR036291">
    <property type="entry name" value="NAD(P)-bd_dom_sf"/>
</dbReference>
<comment type="cofactor">
    <cofactor evidence="1">
        <name>Mn(2+)</name>
        <dbReference type="ChEBI" id="CHEBI:29035"/>
    </cofactor>
</comment>
<dbReference type="InterPro" id="IPR042112">
    <property type="entry name" value="P_AcTrfase_dom2"/>
</dbReference>
<organism evidence="13 14">
    <name type="scientific">Larkinella rosea</name>
    <dbReference type="NCBI Taxonomy" id="2025312"/>
    <lineage>
        <taxon>Bacteria</taxon>
        <taxon>Pseudomonadati</taxon>
        <taxon>Bacteroidota</taxon>
        <taxon>Cytophagia</taxon>
        <taxon>Cytophagales</taxon>
        <taxon>Spirosomataceae</taxon>
        <taxon>Larkinella</taxon>
    </lineage>
</organism>
<feature type="binding site" evidence="10">
    <location>
        <position position="287"/>
    </location>
    <ligand>
        <name>a divalent metal cation</name>
        <dbReference type="ChEBI" id="CHEBI:60240"/>
    </ligand>
</feature>
<dbReference type="InterPro" id="IPR051674">
    <property type="entry name" value="Malate_Decarboxylase"/>
</dbReference>
<reference evidence="13 14" key="1">
    <citation type="submission" date="2018-11" db="EMBL/GenBank/DDBJ databases">
        <authorList>
            <person name="Zhou Z."/>
            <person name="Wang G."/>
        </authorList>
    </citation>
    <scope>NUCLEOTIDE SEQUENCE [LARGE SCALE GENOMIC DNA]</scope>
    <source>
        <strain evidence="13 14">KCTC52004</strain>
    </source>
</reference>
<dbReference type="PANTHER" id="PTHR43237">
    <property type="entry name" value="NADP-DEPENDENT MALIC ENZYME"/>
    <property type="match status" value="1"/>
</dbReference>
<dbReference type="SMART" id="SM01274">
    <property type="entry name" value="malic"/>
    <property type="match status" value="1"/>
</dbReference>
<dbReference type="InterPro" id="IPR045213">
    <property type="entry name" value="Malic_NAD-bd_bact_type"/>
</dbReference>
<evidence type="ECO:0000256" key="8">
    <source>
        <dbReference type="PIRSR" id="PIRSR036684-1"/>
    </source>
</evidence>
<accession>A0A3P1BNW7</accession>
<dbReference type="SUPFAM" id="SSF53223">
    <property type="entry name" value="Aminoacid dehydrogenase-like, N-terminal domain"/>
    <property type="match status" value="1"/>
</dbReference>
<name>A0A3P1BNW7_9BACT</name>
<dbReference type="InterPro" id="IPR037062">
    <property type="entry name" value="Malic_N_dom_sf"/>
</dbReference>
<evidence type="ECO:0000256" key="2">
    <source>
        <dbReference type="ARBA" id="ARBA00001946"/>
    </source>
</evidence>
<dbReference type="Gene3D" id="3.40.50.10380">
    <property type="entry name" value="Malic enzyme, N-terminal domain"/>
    <property type="match status" value="1"/>
</dbReference>
<dbReference type="GO" id="GO:0016746">
    <property type="term" value="F:acyltransferase activity"/>
    <property type="evidence" value="ECO:0007669"/>
    <property type="project" value="InterPro"/>
</dbReference>
<keyword evidence="14" id="KW-1185">Reference proteome</keyword>
<dbReference type="InterPro" id="IPR042113">
    <property type="entry name" value="P_AcTrfase_dom1"/>
</dbReference>
<dbReference type="SUPFAM" id="SSF53659">
    <property type="entry name" value="Isocitrate/Isopropylmalate dehydrogenase-like"/>
    <property type="match status" value="1"/>
</dbReference>
<keyword evidence="6" id="KW-0560">Oxidoreductase</keyword>
<keyword evidence="5 9" id="KW-0479">Metal-binding</keyword>
<gene>
    <name evidence="13" type="ORF">EHT25_20305</name>
</gene>
<evidence type="ECO:0000256" key="6">
    <source>
        <dbReference type="ARBA" id="ARBA00023002"/>
    </source>
</evidence>
<keyword evidence="10" id="KW-0521">NADP</keyword>
<dbReference type="Gene3D" id="3.40.50.720">
    <property type="entry name" value="NAD(P)-binding Rossmann-like Domain"/>
    <property type="match status" value="1"/>
</dbReference>
<dbReference type="Pfam" id="PF01515">
    <property type="entry name" value="PTA_PTB"/>
    <property type="match status" value="1"/>
</dbReference>
<evidence type="ECO:0000259" key="12">
    <source>
        <dbReference type="SMART" id="SM01274"/>
    </source>
</evidence>
<dbReference type="CDD" id="cd05311">
    <property type="entry name" value="NAD_bind_2_malic_enz"/>
    <property type="match status" value="1"/>
</dbReference>
<feature type="active site" description="Proton acceptor" evidence="8">
    <location>
        <position position="95"/>
    </location>
</feature>
<dbReference type="PROSITE" id="PS00331">
    <property type="entry name" value="MALIC_ENZYMES"/>
    <property type="match status" value="1"/>
</dbReference>
<evidence type="ECO:0000256" key="5">
    <source>
        <dbReference type="ARBA" id="ARBA00022723"/>
    </source>
</evidence>
<dbReference type="GO" id="GO:0004470">
    <property type="term" value="F:malic enzyme activity"/>
    <property type="evidence" value="ECO:0007669"/>
    <property type="project" value="InterPro"/>
</dbReference>
<dbReference type="RefSeq" id="WP_124876950.1">
    <property type="nucleotide sequence ID" value="NZ_RQJO01000009.1"/>
</dbReference>
<comment type="similarity">
    <text evidence="3">In the N-terminal section; belongs to the malic enzymes family.</text>
</comment>
<dbReference type="AlphaFoldDB" id="A0A3P1BNW7"/>
<feature type="domain" description="Malic enzyme N-terminal" evidence="12">
    <location>
        <begin position="19"/>
        <end position="152"/>
    </location>
</feature>
<evidence type="ECO:0000313" key="14">
    <source>
        <dbReference type="Proteomes" id="UP000271925"/>
    </source>
</evidence>
<protein>
    <submittedName>
        <fullName evidence="13">NADP-dependent malic enzyme</fullName>
    </submittedName>
</protein>
<dbReference type="GO" id="GO:0051287">
    <property type="term" value="F:NAD binding"/>
    <property type="evidence" value="ECO:0007669"/>
    <property type="project" value="InterPro"/>
</dbReference>
<evidence type="ECO:0000256" key="10">
    <source>
        <dbReference type="PIRSR" id="PIRSR036684-3"/>
    </source>
</evidence>
<dbReference type="InterPro" id="IPR012301">
    <property type="entry name" value="Malic_N_dom"/>
</dbReference>
<dbReference type="OrthoDB" id="9805787at2"/>
<evidence type="ECO:0000313" key="13">
    <source>
        <dbReference type="EMBL" id="RRB02787.1"/>
    </source>
</evidence>
<dbReference type="InterPro" id="IPR012188">
    <property type="entry name" value="ME_PTA"/>
</dbReference>
<dbReference type="FunFam" id="3.40.50.10380:FF:000003">
    <property type="entry name" value="NADP-dependent malic enzyme"/>
    <property type="match status" value="1"/>
</dbReference>
<dbReference type="Gene3D" id="3.40.50.10950">
    <property type="match status" value="1"/>
</dbReference>
<dbReference type="InterPro" id="IPR046346">
    <property type="entry name" value="Aminoacid_DH-like_N_sf"/>
</dbReference>
<dbReference type="Gene3D" id="3.40.50.10750">
    <property type="entry name" value="Isocitrate/Isopropylmalate dehydrogenase-like"/>
    <property type="match status" value="1"/>
</dbReference>
<evidence type="ECO:0000256" key="3">
    <source>
        <dbReference type="ARBA" id="ARBA00007686"/>
    </source>
</evidence>
<proteinExistence type="inferred from homology"/>
<dbReference type="InterPro" id="IPR002505">
    <property type="entry name" value="PTA_PTB"/>
</dbReference>
<dbReference type="FunFam" id="3.40.50.720:FF:000095">
    <property type="entry name" value="NADP-dependent malic enzyme"/>
    <property type="match status" value="1"/>
</dbReference>
<feature type="binding site" evidence="10">
    <location>
        <begin position="77"/>
        <end position="84"/>
    </location>
    <ligand>
        <name>NADP(+)</name>
        <dbReference type="ChEBI" id="CHEBI:58349"/>
    </ligand>
</feature>
<evidence type="ECO:0000256" key="4">
    <source>
        <dbReference type="ARBA" id="ARBA00008756"/>
    </source>
</evidence>